<dbReference type="Proteomes" id="UP000266673">
    <property type="component" value="Unassembled WGS sequence"/>
</dbReference>
<evidence type="ECO:0000313" key="2">
    <source>
        <dbReference type="EMBL" id="RIB13068.1"/>
    </source>
</evidence>
<reference evidence="2 3" key="1">
    <citation type="submission" date="2018-06" db="EMBL/GenBank/DDBJ databases">
        <title>Comparative genomics reveals the genomic features of Rhizophagus irregularis, R. cerebriforme, R. diaphanum and Gigaspora rosea, and their symbiotic lifestyle signature.</title>
        <authorList>
            <person name="Morin E."/>
            <person name="San Clemente H."/>
            <person name="Chen E.C.H."/>
            <person name="De La Providencia I."/>
            <person name="Hainaut M."/>
            <person name="Kuo A."/>
            <person name="Kohler A."/>
            <person name="Murat C."/>
            <person name="Tang N."/>
            <person name="Roy S."/>
            <person name="Loubradou J."/>
            <person name="Henrissat B."/>
            <person name="Grigoriev I.V."/>
            <person name="Corradi N."/>
            <person name="Roux C."/>
            <person name="Martin F.M."/>
        </authorList>
    </citation>
    <scope>NUCLEOTIDE SEQUENCE [LARGE SCALE GENOMIC DNA]</scope>
    <source>
        <strain evidence="2 3">DAOM 194757</strain>
    </source>
</reference>
<dbReference type="OrthoDB" id="2307182at2759"/>
<comment type="caution">
    <text evidence="2">The sequence shown here is derived from an EMBL/GenBank/DDBJ whole genome shotgun (WGS) entry which is preliminary data.</text>
</comment>
<organism evidence="2 3">
    <name type="scientific">Gigaspora rosea</name>
    <dbReference type="NCBI Taxonomy" id="44941"/>
    <lineage>
        <taxon>Eukaryota</taxon>
        <taxon>Fungi</taxon>
        <taxon>Fungi incertae sedis</taxon>
        <taxon>Mucoromycota</taxon>
        <taxon>Glomeromycotina</taxon>
        <taxon>Glomeromycetes</taxon>
        <taxon>Diversisporales</taxon>
        <taxon>Gigasporaceae</taxon>
        <taxon>Gigaspora</taxon>
    </lineage>
</organism>
<proteinExistence type="predicted"/>
<protein>
    <submittedName>
        <fullName evidence="2">Uncharacterized protein</fullName>
    </submittedName>
</protein>
<sequence length="299" mass="34512">MAPSCTKCYCEKSDSEFTKLSITGKMKQFRTCNECNEREVNRRNAKKRQLESEENTDQENATQDNTAQEDAAQEDAAQEDAAQEDAAQENAIQKDENSLELIELTDLCSYLIELLNTHSMQLNDDSENVSPLLVQCAIDISTYDKSTKEVVKELIELIEIPLTILAAKPKKHEDSTKHYDTPTMERFNCHGTIKITISQSNNTAKLVLKHKLIHAQPKNVIVSQDIKEFIKENINLLPREIYAQLVENGLNPLIWQKQIHFWWSELGQNRYRRQDDAFESAIQWLREGQYKIILEQLQP</sequence>
<evidence type="ECO:0000313" key="3">
    <source>
        <dbReference type="Proteomes" id="UP000266673"/>
    </source>
</evidence>
<feature type="compositionally biased region" description="Acidic residues" evidence="1">
    <location>
        <begin position="71"/>
        <end position="87"/>
    </location>
</feature>
<gene>
    <name evidence="2" type="ORF">C2G38_2198883</name>
</gene>
<feature type="compositionally biased region" description="Low complexity" evidence="1">
    <location>
        <begin position="61"/>
        <end position="70"/>
    </location>
</feature>
<feature type="region of interest" description="Disordered" evidence="1">
    <location>
        <begin position="37"/>
        <end position="94"/>
    </location>
</feature>
<dbReference type="EMBL" id="QKWP01000960">
    <property type="protein sequence ID" value="RIB13068.1"/>
    <property type="molecule type" value="Genomic_DNA"/>
</dbReference>
<accession>A0A397UUL4</accession>
<evidence type="ECO:0000256" key="1">
    <source>
        <dbReference type="SAM" id="MobiDB-lite"/>
    </source>
</evidence>
<keyword evidence="3" id="KW-1185">Reference proteome</keyword>
<dbReference type="STRING" id="44941.A0A397UUL4"/>
<dbReference type="AlphaFoldDB" id="A0A397UUL4"/>
<name>A0A397UUL4_9GLOM</name>